<evidence type="ECO:0000313" key="4">
    <source>
        <dbReference type="Proteomes" id="UP001474421"/>
    </source>
</evidence>
<keyword evidence="4" id="KW-1185">Reference proteome</keyword>
<feature type="chain" id="PRO_5043575834" evidence="2">
    <location>
        <begin position="30"/>
        <end position="266"/>
    </location>
</feature>
<reference evidence="3 4" key="1">
    <citation type="journal article" date="2024" name="Proc. Natl. Acad. Sci. U.S.A.">
        <title>The genetic regulatory architecture and epigenomic basis for age-related changes in rattlesnake venom.</title>
        <authorList>
            <person name="Hogan M.P."/>
            <person name="Holding M.L."/>
            <person name="Nystrom G.S."/>
            <person name="Colston T.J."/>
            <person name="Bartlett D.A."/>
            <person name="Mason A.J."/>
            <person name="Ellsworth S.A."/>
            <person name="Rautsaw R.M."/>
            <person name="Lawrence K.C."/>
            <person name="Strickland J.L."/>
            <person name="He B."/>
            <person name="Fraser P."/>
            <person name="Margres M.J."/>
            <person name="Gilbert D.M."/>
            <person name="Gibbs H.L."/>
            <person name="Parkinson C.L."/>
            <person name="Rokyta D.R."/>
        </authorList>
    </citation>
    <scope>NUCLEOTIDE SEQUENCE [LARGE SCALE GENOMIC DNA]</scope>
    <source>
        <strain evidence="3">DRR0105</strain>
    </source>
</reference>
<name>A0AAW1CA35_CROAD</name>
<dbReference type="Proteomes" id="UP001474421">
    <property type="component" value="Unassembled WGS sequence"/>
</dbReference>
<gene>
    <name evidence="3" type="ORF">NXF25_001680</name>
</gene>
<protein>
    <submittedName>
        <fullName evidence="3">Inhibin beta B chain</fullName>
    </submittedName>
</protein>
<evidence type="ECO:0000256" key="1">
    <source>
        <dbReference type="SAM" id="MobiDB-lite"/>
    </source>
</evidence>
<keyword evidence="2" id="KW-0732">Signal</keyword>
<feature type="compositionally biased region" description="Pro residues" evidence="1">
    <location>
        <begin position="158"/>
        <end position="174"/>
    </location>
</feature>
<proteinExistence type="predicted"/>
<dbReference type="AlphaFoldDB" id="A0AAW1CA35"/>
<dbReference type="EMBL" id="JAOTOJ010000001">
    <property type="protein sequence ID" value="KAK9410505.1"/>
    <property type="molecule type" value="Genomic_DNA"/>
</dbReference>
<feature type="signal peptide" evidence="2">
    <location>
        <begin position="1"/>
        <end position="29"/>
    </location>
</feature>
<feature type="region of interest" description="Disordered" evidence="1">
    <location>
        <begin position="137"/>
        <end position="193"/>
    </location>
</feature>
<evidence type="ECO:0000256" key="2">
    <source>
        <dbReference type="SAM" id="SignalP"/>
    </source>
</evidence>
<organism evidence="3 4">
    <name type="scientific">Crotalus adamanteus</name>
    <name type="common">Eastern diamondback rattlesnake</name>
    <dbReference type="NCBI Taxonomy" id="8729"/>
    <lineage>
        <taxon>Eukaryota</taxon>
        <taxon>Metazoa</taxon>
        <taxon>Chordata</taxon>
        <taxon>Craniata</taxon>
        <taxon>Vertebrata</taxon>
        <taxon>Euteleostomi</taxon>
        <taxon>Lepidosauria</taxon>
        <taxon>Squamata</taxon>
        <taxon>Bifurcata</taxon>
        <taxon>Unidentata</taxon>
        <taxon>Episquamata</taxon>
        <taxon>Toxicofera</taxon>
        <taxon>Serpentes</taxon>
        <taxon>Colubroidea</taxon>
        <taxon>Viperidae</taxon>
        <taxon>Crotalinae</taxon>
        <taxon>Crotalus</taxon>
    </lineage>
</organism>
<comment type="caution">
    <text evidence="3">The sequence shown here is derived from an EMBL/GenBank/DDBJ whole genome shotgun (WGS) entry which is preliminary data.</text>
</comment>
<evidence type="ECO:0000313" key="3">
    <source>
        <dbReference type="EMBL" id="KAK9410505.1"/>
    </source>
</evidence>
<accession>A0AAW1CA35</accession>
<sequence length="266" mass="28492">MDGADRRGPLTASLLLLLAEACWLMLSAGASPTPPGAAPLDTCTSCGFRRPPEEPGEVDGDFLEAIKRHILNRLQMRDRPNITHAVPKAALVTALRKLHAGKLREDGRVEIPNLDGQANVGPGSHQQVSEIISFAETGGLPARPPRSTCPLRLLGPEHPSPPPGNDGPSIPPRPQRAASRSPAIPPFPSGGRRSFLLQTRVPPAFRCCFSLAGTPHFPSAAHPMRFPHAGSVLARPSMQPHPSALHSLYLPVSDYLPRPPFFLSLP</sequence>